<dbReference type="Gene3D" id="3.40.50.300">
    <property type="entry name" value="P-loop containing nucleotide triphosphate hydrolases"/>
    <property type="match status" value="2"/>
</dbReference>
<dbReference type="AlphaFoldDB" id="A0A9D1LZ48"/>
<sequence>MKQLQGDMNCRLSKIELRNFKNTEYGIVEMPSFANKEYFSRSADILGIYGQNGSGKTAVVECISILKNLLEGKTLPANVKNYIAQTSETCQLRIWFTVEFNGEKSLLEYKVELGEISKEQTGIITEELFASEYSGKSFKRKKLIIGYSSEKGKSFVTPDKLYKDLVKLREESSVDMMVARRITQREGVSFIFGDDMNRVFELSKDVLGVYSGVIKALRDYAAYDLFVISNVRESHDHNICLIPVLSGAEDKKEESRKYFVPVDEPFVLEKSKFVFFENILEKMNTVICTIIPGLNIDIHSFGEQLMENGKEGVKVQLVSKRGDVTIPLKYESEGIIKIISLLNLLMCVYNNPFMCLVADELDAGIYEYLLGELLSVFRRGAKGQLLFTSHNLRALEMLDKTSVIFSTVNPENRYIRLKNVRNSNLRDIYLRSIILGGQDEEIYDETDAIEMGRAFRSAGKAVRSEEQN</sequence>
<dbReference type="InterPro" id="IPR027417">
    <property type="entry name" value="P-loop_NTPase"/>
</dbReference>
<gene>
    <name evidence="1" type="ORF">IAD22_06250</name>
</gene>
<reference evidence="1" key="1">
    <citation type="submission" date="2020-10" db="EMBL/GenBank/DDBJ databases">
        <authorList>
            <person name="Gilroy R."/>
        </authorList>
    </citation>
    <scope>NUCLEOTIDE SEQUENCE</scope>
    <source>
        <strain evidence="1">ChiGjej1B1-1684</strain>
    </source>
</reference>
<dbReference type="EMBL" id="DVNG01000090">
    <property type="protein sequence ID" value="HIU50597.1"/>
    <property type="molecule type" value="Genomic_DNA"/>
</dbReference>
<organism evidence="1 2">
    <name type="scientific">Candidatus Limousia pullorum</name>
    <dbReference type="NCBI Taxonomy" id="2840860"/>
    <lineage>
        <taxon>Bacteria</taxon>
        <taxon>Bacillati</taxon>
        <taxon>Bacillota</taxon>
        <taxon>Clostridia</taxon>
        <taxon>Eubacteriales</taxon>
        <taxon>Oscillospiraceae</taxon>
        <taxon>Oscillospiraceae incertae sedis</taxon>
        <taxon>Candidatus Limousia</taxon>
    </lineage>
</organism>
<reference evidence="1" key="2">
    <citation type="journal article" date="2021" name="PeerJ">
        <title>Extensive microbial diversity within the chicken gut microbiome revealed by metagenomics and culture.</title>
        <authorList>
            <person name="Gilroy R."/>
            <person name="Ravi A."/>
            <person name="Getino M."/>
            <person name="Pursley I."/>
            <person name="Horton D.L."/>
            <person name="Alikhan N.F."/>
            <person name="Baker D."/>
            <person name="Gharbi K."/>
            <person name="Hall N."/>
            <person name="Watson M."/>
            <person name="Adriaenssens E.M."/>
            <person name="Foster-Nyarko E."/>
            <person name="Jarju S."/>
            <person name="Secka A."/>
            <person name="Antonio M."/>
            <person name="Oren A."/>
            <person name="Chaudhuri R.R."/>
            <person name="La Ragione R."/>
            <person name="Hildebrand F."/>
            <person name="Pallen M.J."/>
        </authorList>
    </citation>
    <scope>NUCLEOTIDE SEQUENCE</scope>
    <source>
        <strain evidence="1">ChiGjej1B1-1684</strain>
    </source>
</reference>
<comment type="caution">
    <text evidence="1">The sequence shown here is derived from an EMBL/GenBank/DDBJ whole genome shotgun (WGS) entry which is preliminary data.</text>
</comment>
<dbReference type="PANTHER" id="PTHR40396:SF1">
    <property type="entry name" value="ATPASE AAA-TYPE CORE DOMAIN-CONTAINING PROTEIN"/>
    <property type="match status" value="1"/>
</dbReference>
<evidence type="ECO:0000313" key="1">
    <source>
        <dbReference type="EMBL" id="HIU50597.1"/>
    </source>
</evidence>
<dbReference type="SUPFAM" id="SSF52540">
    <property type="entry name" value="P-loop containing nucleoside triphosphate hydrolases"/>
    <property type="match status" value="1"/>
</dbReference>
<accession>A0A9D1LZ48</accession>
<proteinExistence type="predicted"/>
<evidence type="ECO:0000313" key="2">
    <source>
        <dbReference type="Proteomes" id="UP000824118"/>
    </source>
</evidence>
<dbReference type="PANTHER" id="PTHR40396">
    <property type="entry name" value="ATPASE-LIKE PROTEIN"/>
    <property type="match status" value="1"/>
</dbReference>
<name>A0A9D1LZ48_9FIRM</name>
<protein>
    <submittedName>
        <fullName evidence="1">AAA family ATPase</fullName>
    </submittedName>
</protein>
<dbReference type="Proteomes" id="UP000824118">
    <property type="component" value="Unassembled WGS sequence"/>
</dbReference>